<reference evidence="1 2" key="1">
    <citation type="journal article" date="2012" name="J. Bacteriol.">
        <title>Genome Sequence of the Pattern-Forming Social Bacterium Paenibacillus dendritiformis C454 Chiral Morphotype.</title>
        <authorList>
            <person name="Sirota-Madi A."/>
            <person name="Olender T."/>
            <person name="Helman Y."/>
            <person name="Brainis I."/>
            <person name="Finkelshtein A."/>
            <person name="Roth D."/>
            <person name="Hagai E."/>
            <person name="Leshkowitz D."/>
            <person name="Brodsky L."/>
            <person name="Galatenko V."/>
            <person name="Nikolaev V."/>
            <person name="Gutnick D.L."/>
            <person name="Lancet D."/>
            <person name="Ben-Jacob E."/>
        </authorList>
    </citation>
    <scope>NUCLEOTIDE SEQUENCE [LARGE SCALE GENOMIC DNA]</scope>
    <source>
        <strain evidence="1 2">C454</strain>
    </source>
</reference>
<comment type="caution">
    <text evidence="1">The sequence shown here is derived from an EMBL/GenBank/DDBJ whole genome shotgun (WGS) entry which is preliminary data.</text>
</comment>
<dbReference type="OrthoDB" id="59888at2"/>
<dbReference type="Proteomes" id="UP000003900">
    <property type="component" value="Unassembled WGS sequence"/>
</dbReference>
<dbReference type="PATRIC" id="fig|1131935.3.peg.55"/>
<organism evidence="1 2">
    <name type="scientific">Paenibacillus dendritiformis C454</name>
    <dbReference type="NCBI Taxonomy" id="1131935"/>
    <lineage>
        <taxon>Bacteria</taxon>
        <taxon>Bacillati</taxon>
        <taxon>Bacillota</taxon>
        <taxon>Bacilli</taxon>
        <taxon>Bacillales</taxon>
        <taxon>Paenibacillaceae</taxon>
        <taxon>Paenibacillus</taxon>
    </lineage>
</organism>
<dbReference type="GO" id="GO:0016787">
    <property type="term" value="F:hydrolase activity"/>
    <property type="evidence" value="ECO:0007669"/>
    <property type="project" value="UniProtKB-KW"/>
</dbReference>
<sequence length="102" mass="11295">MEEEFRLIGQAEQALRGQKLGNLPVRIIARGVQPDLTSIGFSKEGSRKLDEIWQACQRKMLNLSTESKLIIAVNSGHNISDDEPEPVVRVIRDLLASVQGQG</sequence>
<keyword evidence="2" id="KW-1185">Reference proteome</keyword>
<accession>H3S955</accession>
<dbReference type="RefSeq" id="WP_006674567.1">
    <property type="nucleotide sequence ID" value="NZ_AHKH01000001.1"/>
</dbReference>
<keyword evidence="1" id="KW-0378">Hydrolase</keyword>
<evidence type="ECO:0000313" key="2">
    <source>
        <dbReference type="Proteomes" id="UP000003900"/>
    </source>
</evidence>
<dbReference type="AlphaFoldDB" id="H3S955"/>
<name>H3S955_9BACL</name>
<evidence type="ECO:0000313" key="1">
    <source>
        <dbReference type="EMBL" id="EHQ64303.1"/>
    </source>
</evidence>
<dbReference type="STRING" id="1131935.PDENDC454_00275"/>
<protein>
    <submittedName>
        <fullName evidence="1">Alpha/beta hydrolase</fullName>
    </submittedName>
</protein>
<dbReference type="EMBL" id="AHKH01000001">
    <property type="protein sequence ID" value="EHQ64303.1"/>
    <property type="molecule type" value="Genomic_DNA"/>
</dbReference>
<gene>
    <name evidence="1" type="ORF">PDENDC454_00275</name>
</gene>
<proteinExistence type="predicted"/>